<proteinExistence type="predicted"/>
<accession>A0AAV9QE85</accession>
<dbReference type="GO" id="GO:0000444">
    <property type="term" value="C:MIS12/MIND type complex"/>
    <property type="evidence" value="ECO:0007669"/>
    <property type="project" value="InterPro"/>
</dbReference>
<feature type="coiled-coil region" evidence="1">
    <location>
        <begin position="392"/>
        <end position="419"/>
    </location>
</feature>
<dbReference type="PANTHER" id="PTHR14778:SF2">
    <property type="entry name" value="KINETOCHORE-ASSOCIATED PROTEIN DSN1 HOMOLOG"/>
    <property type="match status" value="1"/>
</dbReference>
<gene>
    <name evidence="3" type="ORF">LTR25_001838</name>
</gene>
<evidence type="ECO:0000313" key="4">
    <source>
        <dbReference type="Proteomes" id="UP001345827"/>
    </source>
</evidence>
<evidence type="ECO:0008006" key="5">
    <source>
        <dbReference type="Google" id="ProtNLM"/>
    </source>
</evidence>
<feature type="compositionally biased region" description="Polar residues" evidence="2">
    <location>
        <begin position="147"/>
        <end position="158"/>
    </location>
</feature>
<dbReference type="PANTHER" id="PTHR14778">
    <property type="entry name" value="KINETOCHORE-ASSOCIATED PROTEIN DSN1 HOMOLOG"/>
    <property type="match status" value="1"/>
</dbReference>
<feature type="region of interest" description="Disordered" evidence="2">
    <location>
        <begin position="518"/>
        <end position="550"/>
    </location>
</feature>
<keyword evidence="4" id="KW-1185">Reference proteome</keyword>
<feature type="compositionally biased region" description="Polar residues" evidence="2">
    <location>
        <begin position="37"/>
        <end position="50"/>
    </location>
</feature>
<dbReference type="GO" id="GO:0051301">
    <property type="term" value="P:cell division"/>
    <property type="evidence" value="ECO:0007669"/>
    <property type="project" value="InterPro"/>
</dbReference>
<dbReference type="InterPro" id="IPR013218">
    <property type="entry name" value="Dsn1/Mis13"/>
</dbReference>
<dbReference type="GO" id="GO:0007059">
    <property type="term" value="P:chromosome segregation"/>
    <property type="evidence" value="ECO:0007669"/>
    <property type="project" value="InterPro"/>
</dbReference>
<evidence type="ECO:0000313" key="3">
    <source>
        <dbReference type="EMBL" id="KAK5541953.1"/>
    </source>
</evidence>
<evidence type="ECO:0000256" key="1">
    <source>
        <dbReference type="SAM" id="Coils"/>
    </source>
</evidence>
<protein>
    <recommendedName>
        <fullName evidence="5">Kinetochore protein mis13</fullName>
    </recommendedName>
</protein>
<feature type="compositionally biased region" description="Basic and acidic residues" evidence="2">
    <location>
        <begin position="76"/>
        <end position="116"/>
    </location>
</feature>
<feature type="compositionally biased region" description="Basic and acidic residues" evidence="2">
    <location>
        <begin position="160"/>
        <end position="177"/>
    </location>
</feature>
<feature type="compositionally biased region" description="Basic and acidic residues" evidence="2">
    <location>
        <begin position="518"/>
        <end position="527"/>
    </location>
</feature>
<evidence type="ECO:0000256" key="2">
    <source>
        <dbReference type="SAM" id="MobiDB-lite"/>
    </source>
</evidence>
<dbReference type="EMBL" id="JAXLQG010000003">
    <property type="protein sequence ID" value="KAK5541953.1"/>
    <property type="molecule type" value="Genomic_DNA"/>
</dbReference>
<reference evidence="3 4" key="1">
    <citation type="submission" date="2023-06" db="EMBL/GenBank/DDBJ databases">
        <title>Black Yeasts Isolated from many extreme environments.</title>
        <authorList>
            <person name="Coleine C."/>
            <person name="Stajich J.E."/>
            <person name="Selbmann L."/>
        </authorList>
    </citation>
    <scope>NUCLEOTIDE SEQUENCE [LARGE SCALE GENOMIC DNA]</scope>
    <source>
        <strain evidence="3 4">CCFEE 5887</strain>
    </source>
</reference>
<organism evidence="3 4">
    <name type="scientific">Vermiconidia calcicola</name>
    <dbReference type="NCBI Taxonomy" id="1690605"/>
    <lineage>
        <taxon>Eukaryota</taxon>
        <taxon>Fungi</taxon>
        <taxon>Dikarya</taxon>
        <taxon>Ascomycota</taxon>
        <taxon>Pezizomycotina</taxon>
        <taxon>Dothideomycetes</taxon>
        <taxon>Dothideomycetidae</taxon>
        <taxon>Mycosphaerellales</taxon>
        <taxon>Extremaceae</taxon>
        <taxon>Vermiconidia</taxon>
    </lineage>
</organism>
<dbReference type="Proteomes" id="UP001345827">
    <property type="component" value="Unassembled WGS sequence"/>
</dbReference>
<name>A0AAV9QE85_9PEZI</name>
<comment type="caution">
    <text evidence="3">The sequence shown here is derived from an EMBL/GenBank/DDBJ whole genome shotgun (WGS) entry which is preliminary data.</text>
</comment>
<dbReference type="Pfam" id="PF08202">
    <property type="entry name" value="MIS13"/>
    <property type="match status" value="1"/>
</dbReference>
<feature type="region of interest" description="Disordered" evidence="2">
    <location>
        <begin position="1"/>
        <end position="252"/>
    </location>
</feature>
<sequence>MSTTQRPTRRLSARLHDRNDALGSSTAARVNGEAKTIGSTTGPVQIQTERGGQGKKRKIDYDEEDDGFVFKRVKSKKPELKPVAEEEQTKRTQPKEPAPEPKEDAQPQRKEEEPKLQPKKRKIRLSFSTPNPKEQPPVRRSKRLSQDNEQQDGSPSRTIRTKEGTRPTEKGSEKPSEAEPTVQQKPVEKKPEPSPPKSQGVLHVEDPRGADTEKPAHVNEDIARERPAEQQKETIPTLDEDHSATKIALPFADTPVIKRNKAMREGKAGKGERRSSLGFRGRRASSLIESGISNALPHKEVGIPDFYKHIESEGLPEPRRMKQLLTWCATRALDEKPIGTDFEDSSARSAARVIQEELLKDLANESKLSDWFSREDALVQQKPLPERPNPKNVQNIEKIEELEEQIKRLRAEKEALGNLLATPAVPSSRQIQSSLLSNDKNLDQTLLSETDIAALDSLPRSVTSSDQISQRLNGLYDSLGPTIDKFADGIHTIGQYRQAADNVASRTLAICAERLSQREKEGRKRALPEAQGTPPKDLGGVLRSLSRADR</sequence>
<feature type="compositionally biased region" description="Basic and acidic residues" evidence="2">
    <location>
        <begin position="203"/>
        <end position="232"/>
    </location>
</feature>
<keyword evidence="1" id="KW-0175">Coiled coil</keyword>
<dbReference type="AlphaFoldDB" id="A0AAV9QE85"/>